<evidence type="ECO:0000313" key="9">
    <source>
        <dbReference type="Proteomes" id="UP001207626"/>
    </source>
</evidence>
<dbReference type="Proteomes" id="UP001207626">
    <property type="component" value="Unassembled WGS sequence"/>
</dbReference>
<evidence type="ECO:0000256" key="5">
    <source>
        <dbReference type="ARBA" id="ARBA00023136"/>
    </source>
</evidence>
<evidence type="ECO:0000259" key="7">
    <source>
        <dbReference type="PROSITE" id="PS50928"/>
    </source>
</evidence>
<protein>
    <submittedName>
        <fullName evidence="8">ABC transporter permease</fullName>
    </submittedName>
</protein>
<sequence length="234" mass="24842">MGDYQWTIADLLSYMGRNADLLWEYFVTHVIMVLAGVGLAFVIGVPLGVLCSRNERSARFILAVTSTLQVIPSLALLVLLMLAFGLGTTTVVVGLLLYSLNPIVRNTYVGLKQVNASYVEAGRGVGMSPIQLLFKVRFPLALTYMLTGLRIAAVIAIGVATIAPLVGGDGLGREIYSGLNGQNPLRIYAGAIPAALLAIVSDIVLGALQRKLNLSQRKSSKNASKKEPSASPTA</sequence>
<feature type="transmembrane region" description="Helical" evidence="6">
    <location>
        <begin position="70"/>
        <end position="98"/>
    </location>
</feature>
<keyword evidence="9" id="KW-1185">Reference proteome</keyword>
<organism evidence="8 9">
    <name type="scientific">Paenibacillus apiarius</name>
    <dbReference type="NCBI Taxonomy" id="46240"/>
    <lineage>
        <taxon>Bacteria</taxon>
        <taxon>Bacillati</taxon>
        <taxon>Bacillota</taxon>
        <taxon>Bacilli</taxon>
        <taxon>Bacillales</taxon>
        <taxon>Paenibacillaceae</taxon>
        <taxon>Paenibacillus</taxon>
    </lineage>
</organism>
<comment type="caution">
    <text evidence="8">The sequence shown here is derived from an EMBL/GenBank/DDBJ whole genome shotgun (WGS) entry which is preliminary data.</text>
</comment>
<feature type="transmembrane region" description="Helical" evidence="6">
    <location>
        <begin position="21"/>
        <end position="50"/>
    </location>
</feature>
<feature type="transmembrane region" description="Helical" evidence="6">
    <location>
        <begin position="187"/>
        <end position="208"/>
    </location>
</feature>
<dbReference type="PROSITE" id="PS50928">
    <property type="entry name" value="ABC_TM1"/>
    <property type="match status" value="1"/>
</dbReference>
<feature type="transmembrane region" description="Helical" evidence="6">
    <location>
        <begin position="141"/>
        <end position="167"/>
    </location>
</feature>
<dbReference type="InterPro" id="IPR051204">
    <property type="entry name" value="ABC_transp_perm/SBD"/>
</dbReference>
<dbReference type="SUPFAM" id="SSF161098">
    <property type="entry name" value="MetI-like"/>
    <property type="match status" value="1"/>
</dbReference>
<accession>A0ABT4DXH3</accession>
<evidence type="ECO:0000256" key="6">
    <source>
        <dbReference type="RuleBase" id="RU363032"/>
    </source>
</evidence>
<dbReference type="CDD" id="cd06261">
    <property type="entry name" value="TM_PBP2"/>
    <property type="match status" value="1"/>
</dbReference>
<dbReference type="RefSeq" id="WP_087435664.1">
    <property type="nucleotide sequence ID" value="NZ_JAMDLV010000019.1"/>
</dbReference>
<comment type="similarity">
    <text evidence="6">Belongs to the binding-protein-dependent transport system permease family.</text>
</comment>
<keyword evidence="2 6" id="KW-0813">Transport</keyword>
<dbReference type="EMBL" id="JAMDLW010000020">
    <property type="protein sequence ID" value="MCY9520968.1"/>
    <property type="molecule type" value="Genomic_DNA"/>
</dbReference>
<dbReference type="PANTHER" id="PTHR30177">
    <property type="entry name" value="GLYCINE BETAINE/L-PROLINE TRANSPORT SYSTEM PERMEASE PROTEIN PROW"/>
    <property type="match status" value="1"/>
</dbReference>
<keyword evidence="4 6" id="KW-1133">Transmembrane helix</keyword>
<gene>
    <name evidence="8" type="ORF">M5X09_15025</name>
</gene>
<keyword evidence="3 6" id="KW-0812">Transmembrane</keyword>
<dbReference type="InterPro" id="IPR000515">
    <property type="entry name" value="MetI-like"/>
</dbReference>
<dbReference type="Gene3D" id="1.10.3720.10">
    <property type="entry name" value="MetI-like"/>
    <property type="match status" value="1"/>
</dbReference>
<keyword evidence="5 6" id="KW-0472">Membrane</keyword>
<reference evidence="8 9" key="1">
    <citation type="submission" date="2022-05" db="EMBL/GenBank/DDBJ databases">
        <title>Genome Sequencing of Bee-Associated Microbes.</title>
        <authorList>
            <person name="Dunlap C."/>
        </authorList>
    </citation>
    <scope>NUCLEOTIDE SEQUENCE [LARGE SCALE GENOMIC DNA]</scope>
    <source>
        <strain evidence="8 9">NRRL NRS-1438</strain>
    </source>
</reference>
<dbReference type="PANTHER" id="PTHR30177:SF4">
    <property type="entry name" value="OSMOPROTECTANT IMPORT PERMEASE PROTEIN OSMW"/>
    <property type="match status" value="1"/>
</dbReference>
<evidence type="ECO:0000313" key="8">
    <source>
        <dbReference type="EMBL" id="MCY9520968.1"/>
    </source>
</evidence>
<evidence type="ECO:0000256" key="4">
    <source>
        <dbReference type="ARBA" id="ARBA00022989"/>
    </source>
</evidence>
<comment type="subcellular location">
    <subcellularLocation>
        <location evidence="6">Cell membrane</location>
        <topology evidence="6">Multi-pass membrane protein</topology>
    </subcellularLocation>
    <subcellularLocation>
        <location evidence="1">Membrane</location>
        <topology evidence="1">Multi-pass membrane protein</topology>
    </subcellularLocation>
</comment>
<evidence type="ECO:0000256" key="2">
    <source>
        <dbReference type="ARBA" id="ARBA00022448"/>
    </source>
</evidence>
<dbReference type="Pfam" id="PF00528">
    <property type="entry name" value="BPD_transp_1"/>
    <property type="match status" value="1"/>
</dbReference>
<feature type="domain" description="ABC transmembrane type-1" evidence="7">
    <location>
        <begin position="26"/>
        <end position="209"/>
    </location>
</feature>
<evidence type="ECO:0000256" key="3">
    <source>
        <dbReference type="ARBA" id="ARBA00022692"/>
    </source>
</evidence>
<proteinExistence type="inferred from homology"/>
<dbReference type="InterPro" id="IPR035906">
    <property type="entry name" value="MetI-like_sf"/>
</dbReference>
<evidence type="ECO:0000256" key="1">
    <source>
        <dbReference type="ARBA" id="ARBA00004141"/>
    </source>
</evidence>
<name>A0ABT4DXH3_9BACL</name>